<dbReference type="Proteomes" id="UP000385207">
    <property type="component" value="Unassembled WGS sequence"/>
</dbReference>
<evidence type="ECO:0000313" key="2">
    <source>
        <dbReference type="Proteomes" id="UP000385207"/>
    </source>
</evidence>
<protein>
    <submittedName>
        <fullName evidence="1">Uncharacterized protein</fullName>
    </submittedName>
</protein>
<dbReference type="AlphaFoldDB" id="A0A5E6TSC4"/>
<proteinExistence type="predicted"/>
<organism evidence="1 2">
    <name type="scientific">Pseudomonas fluorescens</name>
    <dbReference type="NCBI Taxonomy" id="294"/>
    <lineage>
        <taxon>Bacteria</taxon>
        <taxon>Pseudomonadati</taxon>
        <taxon>Pseudomonadota</taxon>
        <taxon>Gammaproteobacteria</taxon>
        <taxon>Pseudomonadales</taxon>
        <taxon>Pseudomonadaceae</taxon>
        <taxon>Pseudomonas</taxon>
    </lineage>
</organism>
<reference evidence="1 2" key="1">
    <citation type="submission" date="2019-09" db="EMBL/GenBank/DDBJ databases">
        <authorList>
            <person name="Chandra G."/>
            <person name="Truman W A."/>
        </authorList>
    </citation>
    <scope>NUCLEOTIDE SEQUENCE [LARGE SCALE GENOMIC DNA]</scope>
    <source>
        <strain evidence="1">PS862</strain>
    </source>
</reference>
<dbReference type="EMBL" id="CABVII010000022">
    <property type="protein sequence ID" value="VVP33029.1"/>
    <property type="molecule type" value="Genomic_DNA"/>
</dbReference>
<name>A0A5E6TSC4_PSEFL</name>
<evidence type="ECO:0000313" key="1">
    <source>
        <dbReference type="EMBL" id="VVP33029.1"/>
    </source>
</evidence>
<sequence>MMLRSRCRIVRRDVAREGGGAREGVTPVTRSFERFGVYPKLHPFDGRRAVATDPRMGSNENPPAGGYINRVCISQEQSR</sequence>
<gene>
    <name evidence="1" type="ORF">PS862_04474</name>
</gene>
<accession>A0A5E6TSC4</accession>